<dbReference type="AlphaFoldDB" id="C1BEF5"/>
<accession>C1BEF5</accession>
<geneLocation type="plasmid" evidence="1 2">
    <name>pKNR01</name>
</geneLocation>
<dbReference type="HOGENOM" id="CLU_2397651_0_0_11"/>
<dbReference type="EMBL" id="AP011119">
    <property type="protein sequence ID" value="BAH47256.1"/>
    <property type="molecule type" value="Genomic_DNA"/>
</dbReference>
<reference evidence="1 2" key="1">
    <citation type="journal article" date="2005" name="J. Biosci. Bioeng.">
        <title>Development of a genetic transformation system for benzene-tolerant Rhodococcus opacus strains.</title>
        <authorList>
            <person name="Na K.S."/>
            <person name="Nagayasu K."/>
            <person name="Kuroda A."/>
            <person name="Takiguchi N."/>
            <person name="Ikeda T."/>
            <person name="Ohtake H."/>
            <person name="Kato J."/>
        </authorList>
    </citation>
    <scope>NUCLEOTIDE SEQUENCE [LARGE SCALE GENOMIC DNA]</scope>
    <source>
        <strain evidence="1 2">B4</strain>
        <plasmid evidence="1">pKNR01</plasmid>
    </source>
</reference>
<evidence type="ECO:0000313" key="2">
    <source>
        <dbReference type="Proteomes" id="UP000002212"/>
    </source>
</evidence>
<proteinExistence type="predicted"/>
<dbReference type="OrthoDB" id="9976589at2"/>
<dbReference type="RefSeq" id="WP_011266082.1">
    <property type="nucleotide sequence ID" value="NC_006969.2"/>
</dbReference>
<gene>
    <name evidence="1" type="ordered locus">ROP_pKNR01-00010</name>
</gene>
<protein>
    <submittedName>
        <fullName evidence="1">Uncharacterized protein</fullName>
    </submittedName>
</protein>
<reference evidence="1 2" key="2">
    <citation type="submission" date="2009-03" db="EMBL/GenBank/DDBJ databases">
        <title>Comparison of the complete genome sequences of Rhodococcus erythropolis PR4 and Rhodococcus opacus B4.</title>
        <authorList>
            <person name="Takarada H."/>
            <person name="Sekine M."/>
            <person name="Hosoyama A."/>
            <person name="Yamada R."/>
            <person name="Fujisawa T."/>
            <person name="Omata S."/>
            <person name="Shimizu A."/>
            <person name="Tsukatani N."/>
            <person name="Tanikawa S."/>
            <person name="Fujita N."/>
            <person name="Harayama S."/>
        </authorList>
    </citation>
    <scope>NUCLEOTIDE SEQUENCE [LARGE SCALE GENOMIC DNA]</scope>
    <source>
        <strain evidence="1 2">B4</strain>
        <plasmid evidence="1 2">pKNR01</plasmid>
    </source>
</reference>
<name>C1BEF5_RHOOB</name>
<evidence type="ECO:0000313" key="1">
    <source>
        <dbReference type="EMBL" id="BAH47256.1"/>
    </source>
</evidence>
<dbReference type="Proteomes" id="UP000002212">
    <property type="component" value="Plasmid pKNR01"/>
</dbReference>
<organism evidence="1 2">
    <name type="scientific">Rhodococcus opacus (strain B4)</name>
    <dbReference type="NCBI Taxonomy" id="632772"/>
    <lineage>
        <taxon>Bacteria</taxon>
        <taxon>Bacillati</taxon>
        <taxon>Actinomycetota</taxon>
        <taxon>Actinomycetes</taxon>
        <taxon>Mycobacteriales</taxon>
        <taxon>Nocardiaceae</taxon>
        <taxon>Rhodococcus</taxon>
    </lineage>
</organism>
<dbReference type="KEGG" id="rop:ROP_pKNR01-00010"/>
<sequence>MKPRDGRRDDAQFDLFNHLRKWTYSAHQSFEGDGQSWLDEVTEVAEEFHDKLLSCRLDPMPTQLIHDLAADCAVWTWETMHTGIVTSAENSSS</sequence>
<dbReference type="Gene3D" id="1.10.340.50">
    <property type="match status" value="1"/>
</dbReference>
<keyword evidence="1" id="KW-0614">Plasmid</keyword>